<reference evidence="3" key="1">
    <citation type="submission" date="2011-07" db="EMBL/GenBank/DDBJ databases">
        <authorList>
            <consortium name="Caenorhabditis brenneri Sequencing and Analysis Consortium"/>
            <person name="Wilson R.K."/>
        </authorList>
    </citation>
    <scope>NUCLEOTIDE SEQUENCE [LARGE SCALE GENOMIC DNA]</scope>
    <source>
        <strain evidence="3">PB2801</strain>
    </source>
</reference>
<accession>G0PKS2</accession>
<dbReference type="EMBL" id="GL380923">
    <property type="protein sequence ID" value="EGT32946.1"/>
    <property type="molecule type" value="Genomic_DNA"/>
</dbReference>
<name>G0PKS2_CAEBE</name>
<evidence type="ECO:0000256" key="1">
    <source>
        <dbReference type="SAM" id="MobiDB-lite"/>
    </source>
</evidence>
<gene>
    <name evidence="2" type="ORF">CAEBREN_30106</name>
</gene>
<organism evidence="3">
    <name type="scientific">Caenorhabditis brenneri</name>
    <name type="common">Nematode worm</name>
    <dbReference type="NCBI Taxonomy" id="135651"/>
    <lineage>
        <taxon>Eukaryota</taxon>
        <taxon>Metazoa</taxon>
        <taxon>Ecdysozoa</taxon>
        <taxon>Nematoda</taxon>
        <taxon>Chromadorea</taxon>
        <taxon>Rhabditida</taxon>
        <taxon>Rhabditina</taxon>
        <taxon>Rhabditomorpha</taxon>
        <taxon>Rhabditoidea</taxon>
        <taxon>Rhabditidae</taxon>
        <taxon>Peloderinae</taxon>
        <taxon>Caenorhabditis</taxon>
    </lineage>
</organism>
<proteinExistence type="predicted"/>
<dbReference type="Proteomes" id="UP000008068">
    <property type="component" value="Unassembled WGS sequence"/>
</dbReference>
<evidence type="ECO:0000313" key="3">
    <source>
        <dbReference type="Proteomes" id="UP000008068"/>
    </source>
</evidence>
<feature type="region of interest" description="Disordered" evidence="1">
    <location>
        <begin position="1"/>
        <end position="24"/>
    </location>
</feature>
<dbReference type="AlphaFoldDB" id="G0PKS2"/>
<dbReference type="HOGENOM" id="CLU_2943880_0_0_1"/>
<sequence>MSNAVSRGPGRGKPNQGKSSGARFQSFLPFQGFFPDHNAVPMDQQHQYVLPYVAQPNQGK</sequence>
<protein>
    <submittedName>
        <fullName evidence="2">Uncharacterized protein</fullName>
    </submittedName>
</protein>
<keyword evidence="3" id="KW-1185">Reference proteome</keyword>
<evidence type="ECO:0000313" key="2">
    <source>
        <dbReference type="EMBL" id="EGT32946.1"/>
    </source>
</evidence>
<dbReference type="InParanoid" id="G0PKS2"/>